<evidence type="ECO:0000313" key="1">
    <source>
        <dbReference type="EMBL" id="ADP40607.1"/>
    </source>
</evidence>
<accession>E3H4A4</accession>
<gene>
    <name evidence="1" type="ordered locus">HMPREF0733_11150</name>
</gene>
<dbReference type="Proteomes" id="UP000000387">
    <property type="component" value="Chromosome"/>
</dbReference>
<proteinExistence type="predicted"/>
<dbReference type="EMBL" id="CP002280">
    <property type="protein sequence ID" value="ADP40607.1"/>
    <property type="molecule type" value="Genomic_DNA"/>
</dbReference>
<sequence>MSAKSYLLAVLGRGVDGGHNVAECYERGAYTRNMTGCLCTCASYKVY</sequence>
<dbReference type="AlphaFoldDB" id="E3H4A4"/>
<reference evidence="2" key="1">
    <citation type="submission" date="2010-10" db="EMBL/GenBank/DDBJ databases">
        <title>The complete genome of Rothia dentocariosa ATCC 17931.</title>
        <authorList>
            <person name="Muzny D."/>
            <person name="Qin X."/>
            <person name="Buhay C."/>
            <person name="Dugan-Rocha S."/>
            <person name="Ding Y."/>
            <person name="Chen G."/>
            <person name="Hawes A."/>
            <person name="Holder M."/>
            <person name="Jhangiani S."/>
            <person name="Johnson A."/>
            <person name="Khan Z."/>
            <person name="Li Z."/>
            <person name="Liu W."/>
            <person name="Liu X."/>
            <person name="Perez L."/>
            <person name="Shen H."/>
            <person name="Wang Q."/>
            <person name="Watt J."/>
            <person name="Xi L."/>
            <person name="Xin Y."/>
            <person name="Zhou J."/>
            <person name="Deng J."/>
            <person name="Jiang H."/>
            <person name="Liu Y."/>
            <person name="Qu J."/>
            <person name="Song X.-Z."/>
            <person name="Zhang L."/>
            <person name="Villasana D."/>
            <person name="Johnson A."/>
            <person name="Liu J."/>
            <person name="Liyanage D."/>
            <person name="Lorensuhewa L."/>
            <person name="Robinson T."/>
            <person name="Song A."/>
            <person name="Song B.-B."/>
            <person name="Dinh H."/>
            <person name="Thornton R."/>
            <person name="Coyle M."/>
            <person name="Francisco L."/>
            <person name="Jackson L."/>
            <person name="Javaid M."/>
            <person name="Korchina V."/>
            <person name="Kovar C."/>
            <person name="Mata R."/>
            <person name="Mathew T."/>
            <person name="Ngo R."/>
            <person name="Nguyen L."/>
            <person name="Nguyen N."/>
            <person name="Okwuonu G."/>
            <person name="Ongeri F."/>
            <person name="Pham C."/>
            <person name="Simmons D."/>
            <person name="Wilczek-Boney K."/>
            <person name="Hale W."/>
            <person name="Jakkamsetti A."/>
            <person name="Pham P."/>
            <person name="Ruth R."/>
            <person name="San Lucas F."/>
            <person name="Warren J."/>
            <person name="Zhang J."/>
            <person name="Zhao Z."/>
            <person name="Zhou C."/>
            <person name="Zhu D."/>
            <person name="Lee S."/>
            <person name="Bess C."/>
            <person name="Blankenburg K."/>
            <person name="Forbes L."/>
            <person name="Fu Q."/>
            <person name="Gubbala S."/>
            <person name="Hirani K."/>
            <person name="Jayaseelan J.C."/>
            <person name="Lara F."/>
            <person name="Munidasa M."/>
            <person name="Palculict T."/>
            <person name="Patil S."/>
            <person name="Pu L.-L."/>
            <person name="Saada N."/>
            <person name="Tang L."/>
            <person name="Weissenberger G."/>
            <person name="Zhu Y."/>
            <person name="Hemphill L."/>
            <person name="Shang Y."/>
            <person name="Youmans B."/>
            <person name="Ayvaz T."/>
            <person name="Ross M."/>
            <person name="Santibanez J."/>
            <person name="Aqrawi P."/>
            <person name="Gross S."/>
            <person name="Joshi V."/>
            <person name="Fowler G."/>
            <person name="Nazareth L."/>
            <person name="Reid J."/>
            <person name="Worley K."/>
            <person name="Petrosino J."/>
            <person name="Highlander S."/>
            <person name="Gibbs R."/>
        </authorList>
    </citation>
    <scope>NUCLEOTIDE SEQUENCE [LARGE SCALE GENOMIC DNA]</scope>
    <source>
        <strain evidence="2">ATCC 17931 / CDC X599 / XDIA</strain>
    </source>
</reference>
<protein>
    <submittedName>
        <fullName evidence="1">Uncharacterized protein</fullName>
    </submittedName>
</protein>
<name>E3H4A4_ROTDC</name>
<dbReference type="HOGENOM" id="CLU_3172779_0_0_11"/>
<organism evidence="1 2">
    <name type="scientific">Rothia dentocariosa (strain ATCC 17931 / CDC X599 / XDIA)</name>
    <dbReference type="NCBI Taxonomy" id="762948"/>
    <lineage>
        <taxon>Bacteria</taxon>
        <taxon>Bacillati</taxon>
        <taxon>Actinomycetota</taxon>
        <taxon>Actinomycetes</taxon>
        <taxon>Micrococcales</taxon>
        <taxon>Micrococcaceae</taxon>
        <taxon>Rothia</taxon>
    </lineage>
</organism>
<evidence type="ECO:0000313" key="2">
    <source>
        <dbReference type="Proteomes" id="UP000000387"/>
    </source>
</evidence>
<dbReference type="KEGG" id="rdn:HMPREF0733_11150"/>